<name>A0A934QG10_9PROT</name>
<sequence>MSDQATLMCASCDVAVKSRVDAPGDDDIVFCPECGVENTLATAAAEANDYMREQESQAVMADLRRIVNGSGDGEVQDRPYAGKTFRFKAEHPINGAGCGCGSGGCGS</sequence>
<comment type="caution">
    <text evidence="1">The sequence shown here is derived from an EMBL/GenBank/DDBJ whole genome shotgun (WGS) entry which is preliminary data.</text>
</comment>
<dbReference type="RefSeq" id="WP_027287807.1">
    <property type="nucleotide sequence ID" value="NZ_NRRE01000013.1"/>
</dbReference>
<keyword evidence="2" id="KW-1185">Reference proteome</keyword>
<dbReference type="EMBL" id="NRRE01000013">
    <property type="protein sequence ID" value="MBK1696322.1"/>
    <property type="molecule type" value="Genomic_DNA"/>
</dbReference>
<evidence type="ECO:0000313" key="1">
    <source>
        <dbReference type="EMBL" id="MBK1696322.1"/>
    </source>
</evidence>
<accession>A0A934QG10</accession>
<proteinExistence type="predicted"/>
<gene>
    <name evidence="1" type="ORF">CKO21_03585</name>
</gene>
<dbReference type="Proteomes" id="UP000778970">
    <property type="component" value="Unassembled WGS sequence"/>
</dbReference>
<organism evidence="1 2">
    <name type="scientific">Rhodovibrio salinarum</name>
    <dbReference type="NCBI Taxonomy" id="1087"/>
    <lineage>
        <taxon>Bacteria</taxon>
        <taxon>Pseudomonadati</taxon>
        <taxon>Pseudomonadota</taxon>
        <taxon>Alphaproteobacteria</taxon>
        <taxon>Rhodospirillales</taxon>
        <taxon>Rhodovibrionaceae</taxon>
        <taxon>Rhodovibrio</taxon>
    </lineage>
</organism>
<dbReference type="AlphaFoldDB" id="A0A934QG10"/>
<evidence type="ECO:0000313" key="2">
    <source>
        <dbReference type="Proteomes" id="UP000778970"/>
    </source>
</evidence>
<reference evidence="1" key="1">
    <citation type="submission" date="2017-08" db="EMBL/GenBank/DDBJ databases">
        <authorList>
            <person name="Imhoff J.F."/>
            <person name="Rahn T."/>
            <person name="Kuenzel S."/>
            <person name="Neulinger S.C."/>
        </authorList>
    </citation>
    <scope>NUCLEOTIDE SEQUENCE</scope>
    <source>
        <strain evidence="1">DSM 9154</strain>
    </source>
</reference>
<protein>
    <submittedName>
        <fullName evidence="1">Uncharacterized protein</fullName>
    </submittedName>
</protein>
<reference evidence="1" key="2">
    <citation type="journal article" date="2020" name="Microorganisms">
        <title>Osmotic Adaptation and Compatible Solute Biosynthesis of Phototrophic Bacteria as Revealed from Genome Analyses.</title>
        <authorList>
            <person name="Imhoff J.F."/>
            <person name="Rahn T."/>
            <person name="Kunzel S."/>
            <person name="Keller A."/>
            <person name="Neulinger S.C."/>
        </authorList>
    </citation>
    <scope>NUCLEOTIDE SEQUENCE</scope>
    <source>
        <strain evidence="1">DSM 9154</strain>
    </source>
</reference>